<feature type="domain" description="Protein kinase" evidence="2">
    <location>
        <begin position="158"/>
        <end position="470"/>
    </location>
</feature>
<dbReference type="InterPro" id="IPR000719">
    <property type="entry name" value="Prot_kinase_dom"/>
</dbReference>
<keyword evidence="4" id="KW-1185">Reference proteome</keyword>
<feature type="compositionally biased region" description="Low complexity" evidence="1">
    <location>
        <begin position="523"/>
        <end position="538"/>
    </location>
</feature>
<dbReference type="InterPro" id="IPR011009">
    <property type="entry name" value="Kinase-like_dom_sf"/>
</dbReference>
<organism evidence="3 4">
    <name type="scientific">Cladorrhinum samala</name>
    <dbReference type="NCBI Taxonomy" id="585594"/>
    <lineage>
        <taxon>Eukaryota</taxon>
        <taxon>Fungi</taxon>
        <taxon>Dikarya</taxon>
        <taxon>Ascomycota</taxon>
        <taxon>Pezizomycotina</taxon>
        <taxon>Sordariomycetes</taxon>
        <taxon>Sordariomycetidae</taxon>
        <taxon>Sordariales</taxon>
        <taxon>Podosporaceae</taxon>
        <taxon>Cladorrhinum</taxon>
    </lineage>
</organism>
<protein>
    <submittedName>
        <fullName evidence="3">Serine threonine kinase</fullName>
    </submittedName>
</protein>
<dbReference type="CDD" id="cd00180">
    <property type="entry name" value="PKc"/>
    <property type="match status" value="1"/>
</dbReference>
<gene>
    <name evidence="3" type="ORF">QBC42DRAFT_344245</name>
</gene>
<dbReference type="SMART" id="SM00220">
    <property type="entry name" value="S_TKc"/>
    <property type="match status" value="1"/>
</dbReference>
<dbReference type="PROSITE" id="PS50011">
    <property type="entry name" value="PROTEIN_KINASE_DOM"/>
    <property type="match status" value="1"/>
</dbReference>
<evidence type="ECO:0000313" key="4">
    <source>
        <dbReference type="Proteomes" id="UP001321749"/>
    </source>
</evidence>
<dbReference type="PANTHER" id="PTHR24359">
    <property type="entry name" value="SERINE/THREONINE-PROTEIN KINASE SBK1"/>
    <property type="match status" value="1"/>
</dbReference>
<dbReference type="AlphaFoldDB" id="A0AAV9HYD7"/>
<keyword evidence="3" id="KW-0808">Transferase</keyword>
<accession>A0AAV9HYD7</accession>
<keyword evidence="3" id="KW-0418">Kinase</keyword>
<proteinExistence type="predicted"/>
<evidence type="ECO:0000256" key="1">
    <source>
        <dbReference type="SAM" id="MobiDB-lite"/>
    </source>
</evidence>
<dbReference type="Gene3D" id="1.10.510.10">
    <property type="entry name" value="Transferase(Phosphotransferase) domain 1"/>
    <property type="match status" value="1"/>
</dbReference>
<name>A0AAV9HYD7_9PEZI</name>
<dbReference type="Pfam" id="PF00069">
    <property type="entry name" value="Pkinase"/>
    <property type="match status" value="1"/>
</dbReference>
<dbReference type="SUPFAM" id="SSF56112">
    <property type="entry name" value="Protein kinase-like (PK-like)"/>
    <property type="match status" value="1"/>
</dbReference>
<dbReference type="EMBL" id="MU864943">
    <property type="protein sequence ID" value="KAK4464970.1"/>
    <property type="molecule type" value="Genomic_DNA"/>
</dbReference>
<dbReference type="Proteomes" id="UP001321749">
    <property type="component" value="Unassembled WGS sequence"/>
</dbReference>
<reference evidence="3" key="2">
    <citation type="submission" date="2023-06" db="EMBL/GenBank/DDBJ databases">
        <authorList>
            <consortium name="Lawrence Berkeley National Laboratory"/>
            <person name="Mondo S.J."/>
            <person name="Hensen N."/>
            <person name="Bonometti L."/>
            <person name="Westerberg I."/>
            <person name="Brannstrom I.O."/>
            <person name="Guillou S."/>
            <person name="Cros-Aarteil S."/>
            <person name="Calhoun S."/>
            <person name="Haridas S."/>
            <person name="Kuo A."/>
            <person name="Pangilinan J."/>
            <person name="Riley R."/>
            <person name="Labutti K."/>
            <person name="Andreopoulos B."/>
            <person name="Lipzen A."/>
            <person name="Chen C."/>
            <person name="Yanf M."/>
            <person name="Daum C."/>
            <person name="Ng V."/>
            <person name="Clum A."/>
            <person name="Steindorff A."/>
            <person name="Ohm R."/>
            <person name="Martin F."/>
            <person name="Silar P."/>
            <person name="Natvig D."/>
            <person name="Lalanne C."/>
            <person name="Gautier V."/>
            <person name="Ament-Velasquez S.L."/>
            <person name="Kruys A."/>
            <person name="Hutchinson M.I."/>
            <person name="Powell A.J."/>
            <person name="Barry K."/>
            <person name="Miller A.N."/>
            <person name="Grigoriev I.V."/>
            <person name="Debuchy R."/>
            <person name="Gladieux P."/>
            <person name="Thoren M.H."/>
            <person name="Johannesson H."/>
        </authorList>
    </citation>
    <scope>NUCLEOTIDE SEQUENCE</scope>
    <source>
        <strain evidence="3">PSN324</strain>
    </source>
</reference>
<evidence type="ECO:0000313" key="3">
    <source>
        <dbReference type="EMBL" id="KAK4464970.1"/>
    </source>
</evidence>
<evidence type="ECO:0000259" key="2">
    <source>
        <dbReference type="PROSITE" id="PS50011"/>
    </source>
</evidence>
<dbReference type="PANTHER" id="PTHR24359:SF1">
    <property type="entry name" value="INHIBITOR OF NUCLEAR FACTOR KAPPA-B KINASE EPSILON SUBUNIT HOMOLOG 1-RELATED"/>
    <property type="match status" value="1"/>
</dbReference>
<dbReference type="GO" id="GO:0005524">
    <property type="term" value="F:ATP binding"/>
    <property type="evidence" value="ECO:0007669"/>
    <property type="project" value="InterPro"/>
</dbReference>
<feature type="region of interest" description="Disordered" evidence="1">
    <location>
        <begin position="508"/>
        <end position="540"/>
    </location>
</feature>
<reference evidence="3" key="1">
    <citation type="journal article" date="2023" name="Mol. Phylogenet. Evol.">
        <title>Genome-scale phylogeny and comparative genomics of the fungal order Sordariales.</title>
        <authorList>
            <person name="Hensen N."/>
            <person name="Bonometti L."/>
            <person name="Westerberg I."/>
            <person name="Brannstrom I.O."/>
            <person name="Guillou S."/>
            <person name="Cros-Aarteil S."/>
            <person name="Calhoun S."/>
            <person name="Haridas S."/>
            <person name="Kuo A."/>
            <person name="Mondo S."/>
            <person name="Pangilinan J."/>
            <person name="Riley R."/>
            <person name="LaButti K."/>
            <person name="Andreopoulos B."/>
            <person name="Lipzen A."/>
            <person name="Chen C."/>
            <person name="Yan M."/>
            <person name="Daum C."/>
            <person name="Ng V."/>
            <person name="Clum A."/>
            <person name="Steindorff A."/>
            <person name="Ohm R.A."/>
            <person name="Martin F."/>
            <person name="Silar P."/>
            <person name="Natvig D.O."/>
            <person name="Lalanne C."/>
            <person name="Gautier V."/>
            <person name="Ament-Velasquez S.L."/>
            <person name="Kruys A."/>
            <person name="Hutchinson M.I."/>
            <person name="Powell A.J."/>
            <person name="Barry K."/>
            <person name="Miller A.N."/>
            <person name="Grigoriev I.V."/>
            <person name="Debuchy R."/>
            <person name="Gladieux P."/>
            <person name="Hiltunen Thoren M."/>
            <person name="Johannesson H."/>
        </authorList>
    </citation>
    <scope>NUCLEOTIDE SEQUENCE</scope>
    <source>
        <strain evidence="3">PSN324</strain>
    </source>
</reference>
<dbReference type="GO" id="GO:0004674">
    <property type="term" value="F:protein serine/threonine kinase activity"/>
    <property type="evidence" value="ECO:0007669"/>
    <property type="project" value="TreeGrafter"/>
</dbReference>
<comment type="caution">
    <text evidence="3">The sequence shown here is derived from an EMBL/GenBank/DDBJ whole genome shotgun (WGS) entry which is preliminary data.</text>
</comment>
<sequence>MTALFRPLRNGTVTSALDDSSTFIPLKVLDDTITVPSITDSLGLQQWFRAKYWSDQLPRRIHQEAQRLFAILVLIEKDAAIQELLSNGLTDKELPLARKGNTDVLVSVVTQKEFACFESWSPARVDAFVEKQWLVQAPVIERVGQNLVVDANCPLPFIEKGEKIGGGNGVWVHQAHIHPAHRSDALATVCDGPVAIKEIQDRETFVQERDNLENLSKLSHRNLIKPLCTIERGSLFYVIFPWADGGDLRQFWEHQDSAPNNPELIMWSLEQALGVADAVKALHDSNIRHGDIKPQNVLHFHDQGDSKSKPLGKLVLADVGISRKHTLATNFRHWATQTKASTISYEAPEAEYDRQNDIPRSRKYDQWSLGCMFLEFTVWLLYGFQAVEVFRLRRTSSRDPTTAPGNFFTQKSYGSPSIHSRVSVAITHLRDDPRCGRNTALGELVTLVEDRLLQVSASDRADADELHCILQSIVERARKNPEFLCKNTGSIPAVPKFFVRRRRSSASSSSSVWSSGETRRSRGSFSSTASSGRSSNSSVFIQPNYKEEAVIEESAESS</sequence>